<accession>A0AAV4PEB8</accession>
<keyword evidence="2" id="KW-1185">Reference proteome</keyword>
<gene>
    <name evidence="1" type="ORF">CDAR_570241</name>
</gene>
<dbReference type="AlphaFoldDB" id="A0AAV4PEB8"/>
<evidence type="ECO:0000313" key="1">
    <source>
        <dbReference type="EMBL" id="GIX94310.1"/>
    </source>
</evidence>
<proteinExistence type="predicted"/>
<comment type="caution">
    <text evidence="1">The sequence shown here is derived from an EMBL/GenBank/DDBJ whole genome shotgun (WGS) entry which is preliminary data.</text>
</comment>
<evidence type="ECO:0000313" key="2">
    <source>
        <dbReference type="Proteomes" id="UP001054837"/>
    </source>
</evidence>
<sequence>MIFASSASVLFVRGRMGCGGGVIGYRISNSVTQSHTAGEDGWKTFVPKQIIGHCPCTVPGDRLAQKNSVCFIALQFLPRPPIPPGCEIRVHTNSNPATLRCFWNGKNNRLAGRRRYKWSTLTLSEGGGYFQHTFPPIYKGLQKGSTTWVLDDLIEIHKSPFFAVLNWGWEECPVWMLLRQSGLSKKVGERHLFNDTSFITL</sequence>
<dbReference type="Proteomes" id="UP001054837">
    <property type="component" value="Unassembled WGS sequence"/>
</dbReference>
<name>A0AAV4PEB8_9ARAC</name>
<protein>
    <submittedName>
        <fullName evidence="1">Uncharacterized protein</fullName>
    </submittedName>
</protein>
<dbReference type="EMBL" id="BPLQ01002597">
    <property type="protein sequence ID" value="GIX94310.1"/>
    <property type="molecule type" value="Genomic_DNA"/>
</dbReference>
<reference evidence="1 2" key="1">
    <citation type="submission" date="2021-06" db="EMBL/GenBank/DDBJ databases">
        <title>Caerostris darwini draft genome.</title>
        <authorList>
            <person name="Kono N."/>
            <person name="Arakawa K."/>
        </authorList>
    </citation>
    <scope>NUCLEOTIDE SEQUENCE [LARGE SCALE GENOMIC DNA]</scope>
</reference>
<organism evidence="1 2">
    <name type="scientific">Caerostris darwini</name>
    <dbReference type="NCBI Taxonomy" id="1538125"/>
    <lineage>
        <taxon>Eukaryota</taxon>
        <taxon>Metazoa</taxon>
        <taxon>Ecdysozoa</taxon>
        <taxon>Arthropoda</taxon>
        <taxon>Chelicerata</taxon>
        <taxon>Arachnida</taxon>
        <taxon>Araneae</taxon>
        <taxon>Araneomorphae</taxon>
        <taxon>Entelegynae</taxon>
        <taxon>Araneoidea</taxon>
        <taxon>Araneidae</taxon>
        <taxon>Caerostris</taxon>
    </lineage>
</organism>